<geneLocation type="plasmid" evidence="3 6">
    <name>pSA1</name>
</geneLocation>
<dbReference type="KEGG" id="nre:BES08_20065"/>
<accession>A0A031JRU5</accession>
<dbReference type="GO" id="GO:0016491">
    <property type="term" value="F:oxidoreductase activity"/>
    <property type="evidence" value="ECO:0007669"/>
    <property type="project" value="UniProtKB-KW"/>
</dbReference>
<dbReference type="eggNOG" id="COG1028">
    <property type="taxonomic scope" value="Bacteria"/>
</dbReference>
<proteinExistence type="inferred from homology"/>
<evidence type="ECO:0000313" key="6">
    <source>
        <dbReference type="Proteomes" id="UP000094626"/>
    </source>
</evidence>
<evidence type="ECO:0000256" key="1">
    <source>
        <dbReference type="ARBA" id="ARBA00006484"/>
    </source>
</evidence>
<gene>
    <name evidence="3" type="ORF">BES08_20065</name>
    <name evidence="4" type="ORF">BV97_04297</name>
</gene>
<dbReference type="EMBL" id="CP017076">
    <property type="protein sequence ID" value="AOR79176.1"/>
    <property type="molecule type" value="Genomic_DNA"/>
</dbReference>
<dbReference type="Gene3D" id="3.40.50.720">
    <property type="entry name" value="NAD(P)-binding Rossmann-like Domain"/>
    <property type="match status" value="1"/>
</dbReference>
<dbReference type="PANTHER" id="PTHR43943:SF17">
    <property type="entry name" value="3-PHENYLPROPIONATE-DIHYDRODIOL_CINNAMIC ACID-DIHYDRODIOL DEHYDROGENASE"/>
    <property type="match status" value="1"/>
</dbReference>
<dbReference type="RefSeq" id="WP_036528551.1">
    <property type="nucleotide sequence ID" value="NZ_CP017076.1"/>
</dbReference>
<comment type="similarity">
    <text evidence="1">Belongs to the short-chain dehydrogenases/reductases (SDR) family.</text>
</comment>
<dbReference type="OrthoDB" id="9793325at2"/>
<dbReference type="Proteomes" id="UP000094626">
    <property type="component" value="Plasmid pSA1"/>
</dbReference>
<dbReference type="CDD" id="cd05233">
    <property type="entry name" value="SDR_c"/>
    <property type="match status" value="1"/>
</dbReference>
<dbReference type="PATRIC" id="fig|158500.4.peg.4366"/>
<dbReference type="AlphaFoldDB" id="A0A031JRU5"/>
<reference evidence="4 5" key="1">
    <citation type="submission" date="2014-03" db="EMBL/GenBank/DDBJ databases">
        <title>Whole genome sequence of Novosphingobium resinovorum KF1.</title>
        <authorList>
            <person name="Gan H.M."/>
            <person name="Gan H.Y."/>
            <person name="Chew T.H."/>
            <person name="Savka M.A."/>
        </authorList>
    </citation>
    <scope>NUCLEOTIDE SEQUENCE [LARGE SCALE GENOMIC DNA]</scope>
    <source>
        <strain evidence="4 5">KF1</strain>
    </source>
</reference>
<keyword evidence="2" id="KW-0560">Oxidoreductase</keyword>
<keyword evidence="6" id="KW-1185">Reference proteome</keyword>
<dbReference type="InterPro" id="IPR002347">
    <property type="entry name" value="SDR_fam"/>
</dbReference>
<dbReference type="SUPFAM" id="SSF51735">
    <property type="entry name" value="NAD(P)-binding Rossmann-fold domains"/>
    <property type="match status" value="1"/>
</dbReference>
<evidence type="ECO:0000313" key="4">
    <source>
        <dbReference type="EMBL" id="EZP78321.1"/>
    </source>
</evidence>
<organism evidence="4 5">
    <name type="scientific">Novosphingobium resinovorum</name>
    <dbReference type="NCBI Taxonomy" id="158500"/>
    <lineage>
        <taxon>Bacteria</taxon>
        <taxon>Pseudomonadati</taxon>
        <taxon>Pseudomonadota</taxon>
        <taxon>Alphaproteobacteria</taxon>
        <taxon>Sphingomonadales</taxon>
        <taxon>Sphingomonadaceae</taxon>
        <taxon>Novosphingobium</taxon>
    </lineage>
</organism>
<dbReference type="Proteomes" id="UP000024329">
    <property type="component" value="Unassembled WGS sequence"/>
</dbReference>
<reference evidence="6" key="3">
    <citation type="journal article" date="2017" name="J. Biotechnol.">
        <title>Complete genome sequence of Novosphingobium resinovorum SA1, a versatile xenobiotic-degrading bacterium capable of utilizing sulfanilic acid.</title>
        <authorList>
            <person name="Hegedus B."/>
            <person name="Kos P.B."/>
            <person name="Balint B."/>
            <person name="Maroti G."/>
            <person name="Gan H.M."/>
            <person name="Perei K."/>
            <person name="Rakhely G."/>
        </authorList>
    </citation>
    <scope>NUCLEOTIDE SEQUENCE [LARGE SCALE GENOMIC DNA]</scope>
    <source>
        <strain evidence="6">SA1</strain>
    </source>
</reference>
<evidence type="ECO:0000313" key="3">
    <source>
        <dbReference type="EMBL" id="AOR79176.1"/>
    </source>
</evidence>
<name>A0A031JRU5_9SPHN</name>
<evidence type="ECO:0000256" key="2">
    <source>
        <dbReference type="ARBA" id="ARBA00023002"/>
    </source>
</evidence>
<protein>
    <submittedName>
        <fullName evidence="3">3-ketoacyl-ACP reductase</fullName>
    </submittedName>
    <submittedName>
        <fullName evidence="4">3-oxoacyl-ACP reductase</fullName>
    </submittedName>
</protein>
<evidence type="ECO:0000313" key="5">
    <source>
        <dbReference type="Proteomes" id="UP000024329"/>
    </source>
</evidence>
<keyword evidence="3" id="KW-0614">Plasmid</keyword>
<dbReference type="InterPro" id="IPR036291">
    <property type="entry name" value="NAD(P)-bd_dom_sf"/>
</dbReference>
<dbReference type="PRINTS" id="PR00081">
    <property type="entry name" value="GDHRDH"/>
</dbReference>
<reference evidence="3" key="2">
    <citation type="submission" date="2016-08" db="EMBL/GenBank/DDBJ databases">
        <authorList>
            <person name="Seilhamer J.J."/>
        </authorList>
    </citation>
    <scope>NUCLEOTIDE SEQUENCE [LARGE SCALE GENOMIC DNA]</scope>
    <source>
        <strain evidence="3">SA1</strain>
        <plasmid evidence="3">pSA1</plasmid>
    </source>
</reference>
<dbReference type="EMBL" id="JFYZ01000030">
    <property type="protein sequence ID" value="EZP78321.1"/>
    <property type="molecule type" value="Genomic_DNA"/>
</dbReference>
<dbReference type="Pfam" id="PF13561">
    <property type="entry name" value="adh_short_C2"/>
    <property type="match status" value="1"/>
</dbReference>
<sequence length="253" mass="26250">MDLGLKGLKAILVGANGGIGRVVAHVLSAEGCDIAICGRSQDKVDNVLSEVAASGVKTYGEALDVTQVDAVPAFVDKAAEALGGCDIFISFTSTNLGEDTDAAWEAVIQADILPMRRGIAAARPHLAKSDNAAIVCFSSTGAVEEFMGVQPYNALKAAVMNYSSSLAQALAGEGIRVNCITPGPVMTEDGPWPKIQAAMPDFYNATLANMPSGRFTTGEELAKAVAFVVSPACKAMTGANIVVDNGYTKRTQF</sequence>
<dbReference type="PANTHER" id="PTHR43943">
    <property type="entry name" value="DEHYDROGENASE/REDUCTASE (SDR FAMILY) MEMBER 4"/>
    <property type="match status" value="1"/>
</dbReference>